<keyword evidence="6" id="KW-0995">Kinetochore</keyword>
<evidence type="ECO:0000313" key="10">
    <source>
        <dbReference type="EMBL" id="KAI9261417.1"/>
    </source>
</evidence>
<dbReference type="GO" id="GO:0051301">
    <property type="term" value="P:cell division"/>
    <property type="evidence" value="ECO:0007669"/>
    <property type="project" value="UniProtKB-KW"/>
</dbReference>
<dbReference type="InterPro" id="IPR008685">
    <property type="entry name" value="Centromere_Mis12"/>
</dbReference>
<keyword evidence="7" id="KW-0175">Coiled coil</keyword>
<evidence type="ECO:0000256" key="7">
    <source>
        <dbReference type="ARBA" id="ARBA00023054"/>
    </source>
</evidence>
<protein>
    <submittedName>
        <fullName evidence="10">Mis12 protein-domain-containing protein</fullName>
    </submittedName>
</protein>
<keyword evidence="8" id="KW-0131">Cell cycle</keyword>
<evidence type="ECO:0000313" key="11">
    <source>
        <dbReference type="Proteomes" id="UP001209540"/>
    </source>
</evidence>
<keyword evidence="4" id="KW-0132">Cell division</keyword>
<sequence length="251" mass="29562">MSSQYSFYENFNDYPKRSVGRTYNKTELLAEFLGFLPIQLADDIYNAYNVVFYTALESLEKYLKSLDGLHITEIDEALKRMEEKIEKVLDEKFNTFEKYLYDHILRVSGDIYIPMEHYKGLDLSVTEEQEDLLDQEIDRCKKAVLSQKTMNHILKNKINQVDRDSKALDSYVESTQALANISETQFATHPNDVMRFTSDQCEHLRRSMLVLLQFTNDDDLMKKLTTPDKRLKYMLDDVQSKLEAYRENNKP</sequence>
<accession>A0AAD5PDK6</accession>
<name>A0AAD5PDK6_9FUNG</name>
<comment type="similarity">
    <text evidence="2">Belongs to the mis12 family.</text>
</comment>
<evidence type="ECO:0000256" key="3">
    <source>
        <dbReference type="ARBA" id="ARBA00022454"/>
    </source>
</evidence>
<dbReference type="AlphaFoldDB" id="A0AAD5PDK6"/>
<evidence type="ECO:0000256" key="4">
    <source>
        <dbReference type="ARBA" id="ARBA00022618"/>
    </source>
</evidence>
<dbReference type="GO" id="GO:0000070">
    <property type="term" value="P:mitotic sister chromatid segregation"/>
    <property type="evidence" value="ECO:0007669"/>
    <property type="project" value="TreeGrafter"/>
</dbReference>
<reference evidence="10" key="2">
    <citation type="submission" date="2023-02" db="EMBL/GenBank/DDBJ databases">
        <authorList>
            <consortium name="DOE Joint Genome Institute"/>
            <person name="Mondo S.J."/>
            <person name="Chang Y."/>
            <person name="Wang Y."/>
            <person name="Ahrendt S."/>
            <person name="Andreopoulos W."/>
            <person name="Barry K."/>
            <person name="Beard J."/>
            <person name="Benny G.L."/>
            <person name="Blankenship S."/>
            <person name="Bonito G."/>
            <person name="Cuomo C."/>
            <person name="Desiro A."/>
            <person name="Gervers K.A."/>
            <person name="Hundley H."/>
            <person name="Kuo A."/>
            <person name="LaButti K."/>
            <person name="Lang B.F."/>
            <person name="Lipzen A."/>
            <person name="O'Donnell K."/>
            <person name="Pangilinan J."/>
            <person name="Reynolds N."/>
            <person name="Sandor L."/>
            <person name="Smith M.W."/>
            <person name="Tsang A."/>
            <person name="Grigoriev I.V."/>
            <person name="Stajich J.E."/>
            <person name="Spatafora J.W."/>
        </authorList>
    </citation>
    <scope>NUCLEOTIDE SEQUENCE</scope>
    <source>
        <strain evidence="10">RSA 2281</strain>
    </source>
</reference>
<keyword evidence="11" id="KW-1185">Reference proteome</keyword>
<dbReference type="GO" id="GO:0005634">
    <property type="term" value="C:nucleus"/>
    <property type="evidence" value="ECO:0007669"/>
    <property type="project" value="InterPro"/>
</dbReference>
<dbReference type="EMBL" id="JAIXMP010000015">
    <property type="protein sequence ID" value="KAI9261417.1"/>
    <property type="molecule type" value="Genomic_DNA"/>
</dbReference>
<evidence type="ECO:0000256" key="9">
    <source>
        <dbReference type="ARBA" id="ARBA00023328"/>
    </source>
</evidence>
<evidence type="ECO:0000256" key="1">
    <source>
        <dbReference type="ARBA" id="ARBA00004629"/>
    </source>
</evidence>
<dbReference type="Proteomes" id="UP001209540">
    <property type="component" value="Unassembled WGS sequence"/>
</dbReference>
<dbReference type="Pfam" id="PF05859">
    <property type="entry name" value="Mis12"/>
    <property type="match status" value="1"/>
</dbReference>
<comment type="caution">
    <text evidence="10">The sequence shown here is derived from an EMBL/GenBank/DDBJ whole genome shotgun (WGS) entry which is preliminary data.</text>
</comment>
<gene>
    <name evidence="10" type="ORF">BDA99DRAFT_537807</name>
</gene>
<evidence type="ECO:0000256" key="2">
    <source>
        <dbReference type="ARBA" id="ARBA00008643"/>
    </source>
</evidence>
<evidence type="ECO:0000256" key="6">
    <source>
        <dbReference type="ARBA" id="ARBA00022838"/>
    </source>
</evidence>
<evidence type="ECO:0000256" key="5">
    <source>
        <dbReference type="ARBA" id="ARBA00022776"/>
    </source>
</evidence>
<keyword evidence="9" id="KW-0137">Centromere</keyword>
<organism evidence="10 11">
    <name type="scientific">Phascolomyces articulosus</name>
    <dbReference type="NCBI Taxonomy" id="60185"/>
    <lineage>
        <taxon>Eukaryota</taxon>
        <taxon>Fungi</taxon>
        <taxon>Fungi incertae sedis</taxon>
        <taxon>Mucoromycota</taxon>
        <taxon>Mucoromycotina</taxon>
        <taxon>Mucoromycetes</taxon>
        <taxon>Mucorales</taxon>
        <taxon>Lichtheimiaceae</taxon>
        <taxon>Phascolomyces</taxon>
    </lineage>
</organism>
<dbReference type="GO" id="GO:0000444">
    <property type="term" value="C:MIS12/MIND type complex"/>
    <property type="evidence" value="ECO:0007669"/>
    <property type="project" value="TreeGrafter"/>
</dbReference>
<keyword evidence="3" id="KW-0158">Chromosome</keyword>
<proteinExistence type="inferred from homology"/>
<keyword evidence="5" id="KW-0498">Mitosis</keyword>
<dbReference type="PANTHER" id="PTHR14527">
    <property type="entry name" value="PROTEIN MIS12 HOMOLOG"/>
    <property type="match status" value="1"/>
</dbReference>
<dbReference type="PANTHER" id="PTHR14527:SF2">
    <property type="entry name" value="PROTEIN MIS12 HOMOLOG"/>
    <property type="match status" value="1"/>
</dbReference>
<evidence type="ECO:0000256" key="8">
    <source>
        <dbReference type="ARBA" id="ARBA00023306"/>
    </source>
</evidence>
<reference evidence="10" key="1">
    <citation type="journal article" date="2022" name="IScience">
        <title>Evolution of zygomycete secretomes and the origins of terrestrial fungal ecologies.</title>
        <authorList>
            <person name="Chang Y."/>
            <person name="Wang Y."/>
            <person name="Mondo S."/>
            <person name="Ahrendt S."/>
            <person name="Andreopoulos W."/>
            <person name="Barry K."/>
            <person name="Beard J."/>
            <person name="Benny G.L."/>
            <person name="Blankenship S."/>
            <person name="Bonito G."/>
            <person name="Cuomo C."/>
            <person name="Desiro A."/>
            <person name="Gervers K.A."/>
            <person name="Hundley H."/>
            <person name="Kuo A."/>
            <person name="LaButti K."/>
            <person name="Lang B.F."/>
            <person name="Lipzen A."/>
            <person name="O'Donnell K."/>
            <person name="Pangilinan J."/>
            <person name="Reynolds N."/>
            <person name="Sandor L."/>
            <person name="Smith M.E."/>
            <person name="Tsang A."/>
            <person name="Grigoriev I.V."/>
            <person name="Stajich J.E."/>
            <person name="Spatafora J.W."/>
        </authorList>
    </citation>
    <scope>NUCLEOTIDE SEQUENCE</scope>
    <source>
        <strain evidence="10">RSA 2281</strain>
    </source>
</reference>
<dbReference type="GO" id="GO:0051382">
    <property type="term" value="P:kinetochore assembly"/>
    <property type="evidence" value="ECO:0007669"/>
    <property type="project" value="TreeGrafter"/>
</dbReference>
<comment type="subcellular location">
    <subcellularLocation>
        <location evidence="1">Chromosome</location>
        <location evidence="1">Centromere</location>
        <location evidence="1">Kinetochore</location>
    </subcellularLocation>
</comment>